<dbReference type="Gene3D" id="3.40.50.720">
    <property type="entry name" value="NAD(P)-binding Rossmann-like Domain"/>
    <property type="match status" value="1"/>
</dbReference>
<proteinExistence type="predicted"/>
<evidence type="ECO:0000259" key="1">
    <source>
        <dbReference type="Pfam" id="PF13460"/>
    </source>
</evidence>
<dbReference type="EMBL" id="JBHUKU010000009">
    <property type="protein sequence ID" value="MFD2460466.1"/>
    <property type="molecule type" value="Genomic_DNA"/>
</dbReference>
<dbReference type="InterPro" id="IPR036291">
    <property type="entry name" value="NAD(P)-bd_dom_sf"/>
</dbReference>
<dbReference type="InterPro" id="IPR016040">
    <property type="entry name" value="NAD(P)-bd_dom"/>
</dbReference>
<evidence type="ECO:0000313" key="3">
    <source>
        <dbReference type="Proteomes" id="UP001597419"/>
    </source>
</evidence>
<reference evidence="3" key="1">
    <citation type="journal article" date="2019" name="Int. J. Syst. Evol. Microbiol.">
        <title>The Global Catalogue of Microorganisms (GCM) 10K type strain sequencing project: providing services to taxonomists for standard genome sequencing and annotation.</title>
        <authorList>
            <consortium name="The Broad Institute Genomics Platform"/>
            <consortium name="The Broad Institute Genome Sequencing Center for Infectious Disease"/>
            <person name="Wu L."/>
            <person name="Ma J."/>
        </authorList>
    </citation>
    <scope>NUCLEOTIDE SEQUENCE [LARGE SCALE GENOMIC DNA]</scope>
    <source>
        <strain evidence="3">CGMCC 4.7643</strain>
    </source>
</reference>
<dbReference type="Proteomes" id="UP001597419">
    <property type="component" value="Unassembled WGS sequence"/>
</dbReference>
<dbReference type="PANTHER" id="PTHR43355">
    <property type="entry name" value="FLAVIN REDUCTASE (NADPH)"/>
    <property type="match status" value="1"/>
</dbReference>
<name>A0ABW5GI01_9PSEU</name>
<dbReference type="RefSeq" id="WP_345393441.1">
    <property type="nucleotide sequence ID" value="NZ_BAABHG010000006.1"/>
</dbReference>
<evidence type="ECO:0000313" key="2">
    <source>
        <dbReference type="EMBL" id="MFD2460466.1"/>
    </source>
</evidence>
<dbReference type="InterPro" id="IPR051606">
    <property type="entry name" value="Polyketide_Oxido-like"/>
</dbReference>
<dbReference type="SUPFAM" id="SSF51735">
    <property type="entry name" value="NAD(P)-binding Rossmann-fold domains"/>
    <property type="match status" value="1"/>
</dbReference>
<feature type="domain" description="NAD(P)-binding" evidence="1">
    <location>
        <begin position="8"/>
        <end position="156"/>
    </location>
</feature>
<protein>
    <submittedName>
        <fullName evidence="2">NAD(P)-dependent oxidoreductase</fullName>
    </submittedName>
</protein>
<keyword evidence="3" id="KW-1185">Reference proteome</keyword>
<sequence>MAKLVVFGATGYAGGRIGAEARRRGHEVVGVARNVDGISGDFTARAGSLHDAAFVAEVAKGADVLVVATPARPDAEGKKLLDAVGSLAKAAADQGARLAFVGGAGSLHVAEGGPRLIDTPEFPDEYKPEAGNHADVLTALRALPSDVDWFYVSPAAEFGAWAAGERTGKFRLGGDVLLSDENGASKIGGDDYAIAFVDEIERPAHSRQRFTVAY</sequence>
<organism evidence="2 3">
    <name type="scientific">Amycolatopsis samaneae</name>
    <dbReference type="NCBI Taxonomy" id="664691"/>
    <lineage>
        <taxon>Bacteria</taxon>
        <taxon>Bacillati</taxon>
        <taxon>Actinomycetota</taxon>
        <taxon>Actinomycetes</taxon>
        <taxon>Pseudonocardiales</taxon>
        <taxon>Pseudonocardiaceae</taxon>
        <taxon>Amycolatopsis</taxon>
    </lineage>
</organism>
<dbReference type="Pfam" id="PF13460">
    <property type="entry name" value="NAD_binding_10"/>
    <property type="match status" value="1"/>
</dbReference>
<comment type="caution">
    <text evidence="2">The sequence shown here is derived from an EMBL/GenBank/DDBJ whole genome shotgun (WGS) entry which is preliminary data.</text>
</comment>
<gene>
    <name evidence="2" type="ORF">ACFSYJ_17795</name>
</gene>
<dbReference type="PANTHER" id="PTHR43355:SF2">
    <property type="entry name" value="FLAVIN REDUCTASE (NADPH)"/>
    <property type="match status" value="1"/>
</dbReference>
<accession>A0ABW5GI01</accession>